<keyword evidence="3" id="KW-1185">Reference proteome</keyword>
<dbReference type="GeneID" id="28855046"/>
<name>A0A179FY52_METCM</name>
<dbReference type="SUPFAM" id="SSF48452">
    <property type="entry name" value="TPR-like"/>
    <property type="match status" value="1"/>
</dbReference>
<dbReference type="KEGG" id="pchm:VFPPC_13275"/>
<evidence type="ECO:0000313" key="3">
    <source>
        <dbReference type="Proteomes" id="UP000078397"/>
    </source>
</evidence>
<feature type="region of interest" description="Disordered" evidence="1">
    <location>
        <begin position="1"/>
        <end position="25"/>
    </location>
</feature>
<dbReference type="Gene3D" id="1.25.40.10">
    <property type="entry name" value="Tetratricopeptide repeat domain"/>
    <property type="match status" value="1"/>
</dbReference>
<proteinExistence type="predicted"/>
<dbReference type="InterPro" id="IPR011990">
    <property type="entry name" value="TPR-like_helical_dom_sf"/>
</dbReference>
<dbReference type="Gene3D" id="3.40.50.300">
    <property type="entry name" value="P-loop containing nucleotide triphosphate hydrolases"/>
    <property type="match status" value="1"/>
</dbReference>
<dbReference type="AlphaFoldDB" id="A0A179FY52"/>
<dbReference type="Pfam" id="PF13424">
    <property type="entry name" value="TPR_12"/>
    <property type="match status" value="1"/>
</dbReference>
<dbReference type="Proteomes" id="UP000078397">
    <property type="component" value="Unassembled WGS sequence"/>
</dbReference>
<sequence length="386" mass="43765">MSDSFNVSKAATDGSSGDFRPQEDPNRVTNFEVASKNPSLPCFAMGTHKRKPDFVGREDVLHQMDLALLPRRSSCSIDAGLGQPLIRAFALCGMGGIGKTQTAVEYAYSRKSKFDAILWVAADDKTMMAEVYDLAIRSLSNVWPFSVLETRFFTGRYKEYASLFPCVVRSKNAYNSVATLQTLEQKVASATLFNEAGWYWFKRGFQEESMEWFELVENICNDFEDKSRQDIAYLFRETHHNQGTAAGETNDTARFLKHAHIWLDLALERRTDDGKQVVDYELCMAYNETGVAHAMNGEYEVAITYFIKAIESFQSLPNYQDTMLGWAQSNIGFMHWMLGNYDDAERVLLEILDIYKTAFGYNDTNSFKTGKTLYALGNLYVSKGDL</sequence>
<protein>
    <submittedName>
        <fullName evidence="2">Tetratricopeptide repeat domain-containing protein</fullName>
    </submittedName>
</protein>
<accession>A0A179FY52</accession>
<evidence type="ECO:0000256" key="1">
    <source>
        <dbReference type="SAM" id="MobiDB-lite"/>
    </source>
</evidence>
<dbReference type="SUPFAM" id="SSF52540">
    <property type="entry name" value="P-loop containing nucleoside triphosphate hydrolases"/>
    <property type="match status" value="1"/>
</dbReference>
<organism evidence="2 3">
    <name type="scientific">Pochonia chlamydosporia 170</name>
    <dbReference type="NCBI Taxonomy" id="1380566"/>
    <lineage>
        <taxon>Eukaryota</taxon>
        <taxon>Fungi</taxon>
        <taxon>Dikarya</taxon>
        <taxon>Ascomycota</taxon>
        <taxon>Pezizomycotina</taxon>
        <taxon>Sordariomycetes</taxon>
        <taxon>Hypocreomycetidae</taxon>
        <taxon>Hypocreales</taxon>
        <taxon>Clavicipitaceae</taxon>
        <taxon>Pochonia</taxon>
    </lineage>
</organism>
<dbReference type="STRING" id="1380566.A0A179FY52"/>
<dbReference type="SMART" id="SM00028">
    <property type="entry name" value="TPR"/>
    <property type="match status" value="2"/>
</dbReference>
<dbReference type="RefSeq" id="XP_022284550.1">
    <property type="nucleotide sequence ID" value="XM_022428872.1"/>
</dbReference>
<dbReference type="InterPro" id="IPR027417">
    <property type="entry name" value="P-loop_NTPase"/>
</dbReference>
<reference evidence="2 3" key="1">
    <citation type="journal article" date="2016" name="PLoS Pathog.">
        <title>Biosynthesis of antibiotic leucinostatins in bio-control fungus Purpureocillium lilacinum and their inhibition on phytophthora revealed by genome mining.</title>
        <authorList>
            <person name="Wang G."/>
            <person name="Liu Z."/>
            <person name="Lin R."/>
            <person name="Li E."/>
            <person name="Mao Z."/>
            <person name="Ling J."/>
            <person name="Yang Y."/>
            <person name="Yin W.B."/>
            <person name="Xie B."/>
        </authorList>
    </citation>
    <scope>NUCLEOTIDE SEQUENCE [LARGE SCALE GENOMIC DNA]</scope>
    <source>
        <strain evidence="2">170</strain>
    </source>
</reference>
<feature type="compositionally biased region" description="Polar residues" evidence="1">
    <location>
        <begin position="1"/>
        <end position="15"/>
    </location>
</feature>
<dbReference type="InterPro" id="IPR019734">
    <property type="entry name" value="TPR_rpt"/>
</dbReference>
<dbReference type="OrthoDB" id="6161812at2759"/>
<comment type="caution">
    <text evidence="2">The sequence shown here is derived from an EMBL/GenBank/DDBJ whole genome shotgun (WGS) entry which is preliminary data.</text>
</comment>
<dbReference type="EMBL" id="LSBJ02000002">
    <property type="protein sequence ID" value="OAQ69889.2"/>
    <property type="molecule type" value="Genomic_DNA"/>
</dbReference>
<gene>
    <name evidence="2" type="ORF">VFPPC_13275</name>
</gene>
<evidence type="ECO:0000313" key="2">
    <source>
        <dbReference type="EMBL" id="OAQ69889.2"/>
    </source>
</evidence>